<evidence type="ECO:0000313" key="4">
    <source>
        <dbReference type="EMBL" id="CAD8120202.1"/>
    </source>
</evidence>
<keyword evidence="2" id="KW-0732">Signal</keyword>
<sequence>MNFNKVVIHYLLIFLTCQIEVSVKICPCSSLLSEGDCVFNKDCQWDKNSQYCTNRVTVENPIIIKKYPTYCDQFGQNDCQKTACAWENNKCVFFTDCTVYERKTDEDCQLINNSCITDGNHCVQISACDQYKNNVPVKKMIQENFVFGIILKMNVSDKECRDNIRTCTSQINGGCITSELNCIDQKLESQCVWDLNKSMACFWDGGLCKDKICSNAPISMTTDNACIQFRKDGSCTTKEKGGCVIRTSCSAAKIKEACVKNAEGISCFWNGQNCLEKICKNASKTLMTNSECEEFQAGCITTSLGGFVQNRSSSAVDTLIACYKNSNGYTCAWFTFKGQVGCYEKTCENAPTSLLTNEECEGYLQGHNCITQTGGGCITQTICEAIKIEAACIQDIYGVQCIWDQIYLQCKRKSCWYAIQTDSSSSLNRLLSVSHTITQNYCQQFSDTCFANPTNTECIEKKCEDFLLQTDCLMDVLSNITCVWVEKCYQKQCVFASKATTYQECQTYLSSCTLSNSGLGCVPLPNICQQIKNKNSCIKKANGEPCGWNGYQCIDKSCSTASNLIKTTQECQSYLPQCVINDQIIMNGIQVIMGCQDLPINCRQRMTLENCEISRKSYPKCLWNPLKNQCVEKSCETASMIGIISQITQFTFQNCKNYLSDNSCIVNNNSDGCMSKQSSCRDLVYQNCQLGSKRDGDCYWNGLECVDRTCQNLKFTTHNDCNGQQIECTVNNQKTGCQRLAFQCSDYSDYENCKLTSKIKYCIWTGSVCRSATCFDASDSQLYDTDEECSNYQSNEKCTVISKVGGQGCINKQANCSDYKISGQCHKTIQNSTTKDDCKWIIDTCYSILQLISQPCSILKGSKQMCQKFNDGCTNTDQADSFTPCILDCQLKIGQKLTFEDCQKLDKSCSVRIDGYGCIPIKPTCQEYGSQSIGCVRSSAIGTQSYCVMVTVNPPYCQTIKQASECTFVISSSSLDHEKCQAYSSFCTYLNNGSGCQEYKNTCNLYSGDLQHCTISKQGKCYFDGTECVRFLMCSSITGIGITNELCSSYNQGCTSNANGTACQQKQVRCDLYSTQNSCTLISTSTIKCVWAEDACVAITTSIVQTHCLYVIGTQLTDALCSVYNLDCTVNADGTACQRKQATCDLYFSKNSCTFSKAAGSASKCIWNATSCLAITSQNIETLCAYIPGNNLTDSICSSYSSGCTINNSGSACQYMLSACDKYSNVTACSKSSAQKCVWNPDASPAQCIAVTAATQCVLIIANTTFNDIECSSYNTLCIANSTGKACQEKKATCNIYTTSESCTTSTAGKCYWNSTVWPEVCIQISNASSLCISVVQPYPLSKNICTTFNTGCTVNSLKTGCQELQNTCDLYLTHTTCSFSKAKSPADVCSDLDNTQCQAQFTSCTNLKDGTGCQEKKSYCKNYSTQNTCVMQNDGTSCLWFENSCYQIRTLGCSSITGVGLNHSSCQSYNISCTSMADGNSCQELKSTCEQYLGTNSCTKTPTSKCYQDKQKCITISNPTTDCSKITGTQGTITYQYCQSYNIGCSVNRLKSGCIQQQQQCSGYNNNIENCYQSKSGLCISSSTADNSCISVSQITNCENLYLGDGNYNHQNCNQMKNECTVNGIIGCTIKTCGNAIGPFNHENCKNWLNSCTVYIGKNGCITMKQKCMDQQAVQCLNSFEGECVVVGQQCLKKTCDTASSDTTHDDDSECSEYLQSCTVARIGGCQPRSNCSSYISQSQCKLNSSGKKCFWNKTIQNCVDLKCENIEATVSYDSHDECFAVDQQLTCTVKASEGIAIAGCISLQSCDSYTIEEQCVTNQNGDICVWNTNQSLEKPQCQDKSCTTAPFSLSTHYECYSYYNTPTVQCTVALNVEQDGILILSGCQVITSCSSYTNIEQCKINDKGKPCEWQSTQCLEKSCDTAPLTNDYDSDNKCKNYFGDKCTVASSGLGCTTIPQNCEEMTKEQCFYNNQGNPCFWTGNSCITKTCDNVPESMQTPDKCESYLSECTIDNIKCKIKVCEHYNLTTDYECTQVKSTCTTNGKFCVQRGACFESSSEAGCKISSQGDQCQWIKTEKNSNGYCTMKSCSTAPYTLNTEEQCANYYNNCTAKYGGGCTIKFSCYAAQIKTACTRDNQNKICIWDQTENKCRYQECIDINGTSHLQCKFEKLGCTVGFNGKCARILSCELTTIREACIEGINGPCLWIVDKNNQSKGKCIKYTSCQSVLWQTDEECKLIQCSETNTNGGCVTGFDGVCAQSKLNQNNLYSKICSLESSFSCQIVSYITHTECQNYSIKCTTNGTGCISLMPCALYYSQSGCFINKAGQILDNSNNILSTGICIWESTISACRDQNCFDLIGNNHSSCYDQLLNCTSNGSTCIPIEQCTYHQTQTACIVAKSLDDPCFWEQDSNLCRPLICPDIKNVSITSNCQLILPSCVSDGINCVPKSNCSEYKTKTSCYSYGLDGPCVFYNNQYCKQITECIVAQYYQACEQVQNVCYWVPQSDQVYPSNFCKPHTCETYYATFRVCNFFFKFNYQTKIICQFKNNQCNEADPLTFLENDCYKGTGYSYTWNFRTNRCQSCFAKTIPKTNESNKSNETNTTNATTDKAYLLAMVLAFQNLFFA</sequence>
<evidence type="ECO:0000259" key="3">
    <source>
        <dbReference type="SMART" id="SM00423"/>
    </source>
</evidence>
<dbReference type="Proteomes" id="UP000692954">
    <property type="component" value="Unassembled WGS sequence"/>
</dbReference>
<feature type="domain" description="PSI" evidence="3">
    <location>
        <begin position="27"/>
        <end position="92"/>
    </location>
</feature>
<dbReference type="SMART" id="SM00423">
    <property type="entry name" value="PSI"/>
    <property type="match status" value="8"/>
</dbReference>
<evidence type="ECO:0000256" key="1">
    <source>
        <dbReference type="ARBA" id="ARBA00023180"/>
    </source>
</evidence>
<dbReference type="EMBL" id="CAJJDN010000125">
    <property type="protein sequence ID" value="CAD8120202.1"/>
    <property type="molecule type" value="Genomic_DNA"/>
</dbReference>
<dbReference type="OrthoDB" id="6062428at2759"/>
<feature type="chain" id="PRO_5035862663" description="PSI domain-containing protein" evidence="2">
    <location>
        <begin position="24"/>
        <end position="2624"/>
    </location>
</feature>
<proteinExistence type="predicted"/>
<keyword evidence="5" id="KW-1185">Reference proteome</keyword>
<evidence type="ECO:0000256" key="2">
    <source>
        <dbReference type="SAM" id="SignalP"/>
    </source>
</evidence>
<protein>
    <recommendedName>
        <fullName evidence="3">PSI domain-containing protein</fullName>
    </recommendedName>
</protein>
<organism evidence="4 5">
    <name type="scientific">Paramecium sonneborni</name>
    <dbReference type="NCBI Taxonomy" id="65129"/>
    <lineage>
        <taxon>Eukaryota</taxon>
        <taxon>Sar</taxon>
        <taxon>Alveolata</taxon>
        <taxon>Ciliophora</taxon>
        <taxon>Intramacronucleata</taxon>
        <taxon>Oligohymenophorea</taxon>
        <taxon>Peniculida</taxon>
        <taxon>Parameciidae</taxon>
        <taxon>Paramecium</taxon>
    </lineage>
</organism>
<reference evidence="4" key="1">
    <citation type="submission" date="2021-01" db="EMBL/GenBank/DDBJ databases">
        <authorList>
            <consortium name="Genoscope - CEA"/>
            <person name="William W."/>
        </authorList>
    </citation>
    <scope>NUCLEOTIDE SEQUENCE</scope>
</reference>
<name>A0A8S1QZI2_9CILI</name>
<feature type="domain" description="PSI" evidence="3">
    <location>
        <begin position="248"/>
        <end position="293"/>
    </location>
</feature>
<comment type="caution">
    <text evidence="4">The sequence shown here is derived from an EMBL/GenBank/DDBJ whole genome shotgun (WGS) entry which is preliminary data.</text>
</comment>
<dbReference type="Pfam" id="PF01508">
    <property type="entry name" value="Paramecium_SA"/>
    <property type="match status" value="29"/>
</dbReference>
<feature type="domain" description="PSI" evidence="3">
    <location>
        <begin position="1732"/>
        <end position="1781"/>
    </location>
</feature>
<feature type="domain" description="PSI" evidence="3">
    <location>
        <begin position="2384"/>
        <end position="2431"/>
    </location>
</feature>
<feature type="domain" description="PSI" evidence="3">
    <location>
        <begin position="527"/>
        <end position="572"/>
    </location>
</feature>
<gene>
    <name evidence="4" type="ORF">PSON_ATCC_30995.1.T1250018</name>
</gene>
<dbReference type="InterPro" id="IPR016201">
    <property type="entry name" value="PSI"/>
</dbReference>
<keyword evidence="1" id="KW-0325">Glycoprotein</keyword>
<dbReference type="InterPro" id="IPR002895">
    <property type="entry name" value="Paramecium_SA"/>
</dbReference>
<feature type="domain" description="PSI" evidence="3">
    <location>
        <begin position="1952"/>
        <end position="2003"/>
    </location>
</feature>
<dbReference type="SMART" id="SM00639">
    <property type="entry name" value="PSA"/>
    <property type="match status" value="31"/>
</dbReference>
<feature type="domain" description="PSI" evidence="3">
    <location>
        <begin position="1807"/>
        <end position="1845"/>
    </location>
</feature>
<accession>A0A8S1QZI2</accession>
<feature type="domain" description="PSI" evidence="3">
    <location>
        <begin position="1069"/>
        <end position="1109"/>
    </location>
</feature>
<evidence type="ECO:0000313" key="5">
    <source>
        <dbReference type="Proteomes" id="UP000692954"/>
    </source>
</evidence>
<feature type="signal peptide" evidence="2">
    <location>
        <begin position="1"/>
        <end position="23"/>
    </location>
</feature>